<dbReference type="SUPFAM" id="SSF52047">
    <property type="entry name" value="RNI-like"/>
    <property type="match status" value="1"/>
</dbReference>
<accession>A0A9W4TDA2</accession>
<sequence>GFSDKTLNLIAESYPNLKYLNLGGHGDRLITDKGLYAIANSCHKLEYLSISDRKEFSEISIWNVIHSCSKIQQLDIYKCGITYRTIKEIRLYLKIKYINLNTATQYLKKIETAIDNISIS</sequence>
<organism evidence="1 2">
    <name type="scientific">Funneliformis geosporum</name>
    <dbReference type="NCBI Taxonomy" id="1117311"/>
    <lineage>
        <taxon>Eukaryota</taxon>
        <taxon>Fungi</taxon>
        <taxon>Fungi incertae sedis</taxon>
        <taxon>Mucoromycota</taxon>
        <taxon>Glomeromycotina</taxon>
        <taxon>Glomeromycetes</taxon>
        <taxon>Glomerales</taxon>
        <taxon>Glomeraceae</taxon>
        <taxon>Funneliformis</taxon>
    </lineage>
</organism>
<dbReference type="GO" id="GO:0019005">
    <property type="term" value="C:SCF ubiquitin ligase complex"/>
    <property type="evidence" value="ECO:0007669"/>
    <property type="project" value="TreeGrafter"/>
</dbReference>
<reference evidence="1" key="1">
    <citation type="submission" date="2022-08" db="EMBL/GenBank/DDBJ databases">
        <authorList>
            <person name="Kallberg Y."/>
            <person name="Tangrot J."/>
            <person name="Rosling A."/>
        </authorList>
    </citation>
    <scope>NUCLEOTIDE SEQUENCE</scope>
    <source>
        <strain evidence="1">Wild A</strain>
    </source>
</reference>
<dbReference type="EMBL" id="CAMKVN010026225">
    <property type="protein sequence ID" value="CAI2201022.1"/>
    <property type="molecule type" value="Genomic_DNA"/>
</dbReference>
<name>A0A9W4TDA2_9GLOM</name>
<dbReference type="PANTHER" id="PTHR13318:SF95">
    <property type="entry name" value="F-BOX PROTEIN YLR352W"/>
    <property type="match status" value="1"/>
</dbReference>
<comment type="caution">
    <text evidence="1">The sequence shown here is derived from an EMBL/GenBank/DDBJ whole genome shotgun (WGS) entry which is preliminary data.</text>
</comment>
<evidence type="ECO:0000313" key="1">
    <source>
        <dbReference type="EMBL" id="CAI2201022.1"/>
    </source>
</evidence>
<evidence type="ECO:0000313" key="2">
    <source>
        <dbReference type="Proteomes" id="UP001153678"/>
    </source>
</evidence>
<dbReference type="Gene3D" id="3.80.10.10">
    <property type="entry name" value="Ribonuclease Inhibitor"/>
    <property type="match status" value="1"/>
</dbReference>
<keyword evidence="2" id="KW-1185">Reference proteome</keyword>
<gene>
    <name evidence="1" type="ORF">FWILDA_LOCUS19859</name>
</gene>
<feature type="non-terminal residue" evidence="1">
    <location>
        <position position="120"/>
    </location>
</feature>
<feature type="non-terminal residue" evidence="1">
    <location>
        <position position="1"/>
    </location>
</feature>
<dbReference type="Proteomes" id="UP001153678">
    <property type="component" value="Unassembled WGS sequence"/>
</dbReference>
<dbReference type="SMART" id="SM00367">
    <property type="entry name" value="LRR_CC"/>
    <property type="match status" value="3"/>
</dbReference>
<protein>
    <submittedName>
        <fullName evidence="1">19935_t:CDS:1</fullName>
    </submittedName>
</protein>
<dbReference type="PANTHER" id="PTHR13318">
    <property type="entry name" value="PARTNER OF PAIRED, ISOFORM B-RELATED"/>
    <property type="match status" value="1"/>
</dbReference>
<dbReference type="GO" id="GO:0031146">
    <property type="term" value="P:SCF-dependent proteasomal ubiquitin-dependent protein catabolic process"/>
    <property type="evidence" value="ECO:0007669"/>
    <property type="project" value="TreeGrafter"/>
</dbReference>
<dbReference type="InterPro" id="IPR032675">
    <property type="entry name" value="LRR_dom_sf"/>
</dbReference>
<dbReference type="OrthoDB" id="550575at2759"/>
<dbReference type="InterPro" id="IPR006553">
    <property type="entry name" value="Leu-rich_rpt_Cys-con_subtyp"/>
</dbReference>
<dbReference type="AlphaFoldDB" id="A0A9W4TDA2"/>
<proteinExistence type="predicted"/>